<reference evidence="12" key="1">
    <citation type="journal article" date="2019" name="Int. J. Syst. Evol. Microbiol.">
        <title>The Global Catalogue of Microorganisms (GCM) 10K type strain sequencing project: providing services to taxonomists for standard genome sequencing and annotation.</title>
        <authorList>
            <consortium name="The Broad Institute Genomics Platform"/>
            <consortium name="The Broad Institute Genome Sequencing Center for Infectious Disease"/>
            <person name="Wu L."/>
            <person name="Ma J."/>
        </authorList>
    </citation>
    <scope>NUCLEOTIDE SEQUENCE [LARGE SCALE GENOMIC DNA]</scope>
    <source>
        <strain evidence="12">JCM 14309</strain>
    </source>
</reference>
<dbReference type="PROSITE" id="PS50893">
    <property type="entry name" value="ABC_TRANSPORTER_2"/>
    <property type="match status" value="1"/>
</dbReference>
<dbReference type="SUPFAM" id="SSF90123">
    <property type="entry name" value="ABC transporter transmembrane region"/>
    <property type="match status" value="1"/>
</dbReference>
<organism evidence="11 12">
    <name type="scientific">Nesterenkonia aethiopica</name>
    <dbReference type="NCBI Taxonomy" id="269144"/>
    <lineage>
        <taxon>Bacteria</taxon>
        <taxon>Bacillati</taxon>
        <taxon>Actinomycetota</taxon>
        <taxon>Actinomycetes</taxon>
        <taxon>Micrococcales</taxon>
        <taxon>Micrococcaceae</taxon>
        <taxon>Nesterenkonia</taxon>
    </lineage>
</organism>
<dbReference type="InterPro" id="IPR017871">
    <property type="entry name" value="ABC_transporter-like_CS"/>
</dbReference>
<dbReference type="InterPro" id="IPR003593">
    <property type="entry name" value="AAA+_ATPase"/>
</dbReference>
<evidence type="ECO:0000256" key="4">
    <source>
        <dbReference type="ARBA" id="ARBA00022840"/>
    </source>
</evidence>
<dbReference type="PROSITE" id="PS00211">
    <property type="entry name" value="ABC_TRANSPORTER_1"/>
    <property type="match status" value="1"/>
</dbReference>
<feature type="transmembrane region" description="Helical" evidence="8">
    <location>
        <begin position="320"/>
        <end position="344"/>
    </location>
</feature>
<feature type="region of interest" description="Disordered" evidence="7">
    <location>
        <begin position="1"/>
        <end position="66"/>
    </location>
</feature>
<sequence length="661" mass="72478">MAETTQNGHRGSADRGSSGRRSENDVPEFDVDPVAATTRTAVPEAIRHGSFSPEDPRFDHLRGTAGEEQVDMDAEERKFIRRRSWKLLVHLSKGVRLKLLITALFVMVAQAAQAATPLIIAWAIDWGLPRMMEGQSSGMILPGVTYVAAAVSAGVLTWAYTRMTAEVSQQMLFTLRGEVFRKTQQLSLDFHEDYTSGKVISRQTSDLESLRELLDQGISSLVSGIMFMSFTAISIVILDWRSGLLLVAVAVPIALLGRWYQRRSEVAYRQTRISSARMIVHFVETMTGIRAVQAFRRESSRSRQYQRLAHSYRDDMVRSLGLFGILQPALLALGNLTVAAVLLWGGFRVLQGDLEVGVLVALLLATKRVFQPLDMIAMFYNALQSATAALEKVSGLLEEKPTLTEDPQPERLDACRGEVEFSQAEFRYTPEGPVVLHQMDLHIPAGQTVAVVGRTGAGKSTLVKLLARFYDVTSGSLTLDGVDLRKLSLEDHHRHVAMVTQEAFLFSGTITENIALGRPDAPQEDVIAAAQAVGAHEFIMDLPEGYDTDVNKRGGRLSAGQRQLISFARAFLADPAVLILDEATSSLDLPSEQLVQQGLQRLLGNRTALIIAHRLSTVAIADRVLVVDEGSVVEDGSPEELIAAGGYYAKLHAAWEATMGS</sequence>
<evidence type="ECO:0000256" key="8">
    <source>
        <dbReference type="SAM" id="Phobius"/>
    </source>
</evidence>
<protein>
    <submittedName>
        <fullName evidence="11">ABC transporter ATP-binding protein</fullName>
    </submittedName>
</protein>
<feature type="transmembrane region" description="Helical" evidence="8">
    <location>
        <begin position="99"/>
        <end position="124"/>
    </location>
</feature>
<dbReference type="Pfam" id="PF00664">
    <property type="entry name" value="ABC_membrane"/>
    <property type="match status" value="1"/>
</dbReference>
<feature type="transmembrane region" description="Helical" evidence="8">
    <location>
        <begin position="144"/>
        <end position="161"/>
    </location>
</feature>
<dbReference type="GO" id="GO:0005524">
    <property type="term" value="F:ATP binding"/>
    <property type="evidence" value="ECO:0007669"/>
    <property type="project" value="UniProtKB-KW"/>
</dbReference>
<dbReference type="Gene3D" id="3.40.50.300">
    <property type="entry name" value="P-loop containing nucleotide triphosphate hydrolases"/>
    <property type="match status" value="1"/>
</dbReference>
<evidence type="ECO:0000313" key="11">
    <source>
        <dbReference type="EMBL" id="GAA3064324.1"/>
    </source>
</evidence>
<keyword evidence="4 11" id="KW-0067">ATP-binding</keyword>
<dbReference type="EMBL" id="BAAAVT010000009">
    <property type="protein sequence ID" value="GAA3064324.1"/>
    <property type="molecule type" value="Genomic_DNA"/>
</dbReference>
<dbReference type="PANTHER" id="PTHR43394:SF1">
    <property type="entry name" value="ATP-BINDING CASSETTE SUB-FAMILY B MEMBER 10, MITOCHONDRIAL"/>
    <property type="match status" value="1"/>
</dbReference>
<keyword evidence="6 8" id="KW-0472">Membrane</keyword>
<dbReference type="Proteomes" id="UP001500236">
    <property type="component" value="Unassembled WGS sequence"/>
</dbReference>
<evidence type="ECO:0000256" key="3">
    <source>
        <dbReference type="ARBA" id="ARBA00022741"/>
    </source>
</evidence>
<dbReference type="PROSITE" id="PS50929">
    <property type="entry name" value="ABC_TM1F"/>
    <property type="match status" value="1"/>
</dbReference>
<name>A0ABP6LWE9_9MICC</name>
<evidence type="ECO:0000313" key="12">
    <source>
        <dbReference type="Proteomes" id="UP001500236"/>
    </source>
</evidence>
<dbReference type="InterPro" id="IPR036640">
    <property type="entry name" value="ABC1_TM_sf"/>
</dbReference>
<gene>
    <name evidence="11" type="ORF">GCM10010529_16740</name>
</gene>
<evidence type="ECO:0000259" key="10">
    <source>
        <dbReference type="PROSITE" id="PS50929"/>
    </source>
</evidence>
<keyword evidence="2 8" id="KW-0812">Transmembrane</keyword>
<evidence type="ECO:0000256" key="1">
    <source>
        <dbReference type="ARBA" id="ARBA00004651"/>
    </source>
</evidence>
<feature type="transmembrane region" description="Helical" evidence="8">
    <location>
        <begin position="243"/>
        <end position="260"/>
    </location>
</feature>
<dbReference type="InterPro" id="IPR039421">
    <property type="entry name" value="Type_1_exporter"/>
</dbReference>
<evidence type="ECO:0000256" key="7">
    <source>
        <dbReference type="SAM" id="MobiDB-lite"/>
    </source>
</evidence>
<dbReference type="InterPro" id="IPR011527">
    <property type="entry name" value="ABC1_TM_dom"/>
</dbReference>
<comment type="subcellular location">
    <subcellularLocation>
        <location evidence="1">Cell membrane</location>
        <topology evidence="1">Multi-pass membrane protein</topology>
    </subcellularLocation>
</comment>
<dbReference type="InterPro" id="IPR003439">
    <property type="entry name" value="ABC_transporter-like_ATP-bd"/>
</dbReference>
<dbReference type="Gene3D" id="1.20.1560.10">
    <property type="entry name" value="ABC transporter type 1, transmembrane domain"/>
    <property type="match status" value="1"/>
</dbReference>
<keyword evidence="5 8" id="KW-1133">Transmembrane helix</keyword>
<dbReference type="SMART" id="SM00382">
    <property type="entry name" value="AAA"/>
    <property type="match status" value="1"/>
</dbReference>
<dbReference type="Pfam" id="PF00005">
    <property type="entry name" value="ABC_tran"/>
    <property type="match status" value="1"/>
</dbReference>
<feature type="domain" description="ABC transmembrane type-1" evidence="10">
    <location>
        <begin position="100"/>
        <end position="385"/>
    </location>
</feature>
<dbReference type="PANTHER" id="PTHR43394">
    <property type="entry name" value="ATP-DEPENDENT PERMEASE MDL1, MITOCHONDRIAL"/>
    <property type="match status" value="1"/>
</dbReference>
<dbReference type="InterPro" id="IPR027417">
    <property type="entry name" value="P-loop_NTPase"/>
</dbReference>
<feature type="transmembrane region" description="Helical" evidence="8">
    <location>
        <begin position="218"/>
        <end position="237"/>
    </location>
</feature>
<evidence type="ECO:0000256" key="6">
    <source>
        <dbReference type="ARBA" id="ARBA00023136"/>
    </source>
</evidence>
<dbReference type="SUPFAM" id="SSF52540">
    <property type="entry name" value="P-loop containing nucleoside triphosphate hydrolases"/>
    <property type="match status" value="1"/>
</dbReference>
<evidence type="ECO:0000259" key="9">
    <source>
        <dbReference type="PROSITE" id="PS50893"/>
    </source>
</evidence>
<dbReference type="CDD" id="cd18546">
    <property type="entry name" value="ABC_6TM_Rv0194_D2_like"/>
    <property type="match status" value="1"/>
</dbReference>
<evidence type="ECO:0000256" key="2">
    <source>
        <dbReference type="ARBA" id="ARBA00022692"/>
    </source>
</evidence>
<comment type="caution">
    <text evidence="11">The sequence shown here is derived from an EMBL/GenBank/DDBJ whole genome shotgun (WGS) entry which is preliminary data.</text>
</comment>
<feature type="domain" description="ABC transporter" evidence="9">
    <location>
        <begin position="419"/>
        <end position="654"/>
    </location>
</feature>
<evidence type="ECO:0000256" key="5">
    <source>
        <dbReference type="ARBA" id="ARBA00022989"/>
    </source>
</evidence>
<proteinExistence type="predicted"/>
<accession>A0ABP6LWE9</accession>
<keyword evidence="3" id="KW-0547">Nucleotide-binding</keyword>
<keyword evidence="12" id="KW-1185">Reference proteome</keyword>